<evidence type="ECO:0000313" key="1">
    <source>
        <dbReference type="EMBL" id="KAK3783977.1"/>
    </source>
</evidence>
<keyword evidence="2" id="KW-1185">Reference proteome</keyword>
<proteinExistence type="predicted"/>
<evidence type="ECO:0000313" key="2">
    <source>
        <dbReference type="Proteomes" id="UP001283361"/>
    </source>
</evidence>
<organism evidence="1 2">
    <name type="scientific">Elysia crispata</name>
    <name type="common">lettuce slug</name>
    <dbReference type="NCBI Taxonomy" id="231223"/>
    <lineage>
        <taxon>Eukaryota</taxon>
        <taxon>Metazoa</taxon>
        <taxon>Spiralia</taxon>
        <taxon>Lophotrochozoa</taxon>
        <taxon>Mollusca</taxon>
        <taxon>Gastropoda</taxon>
        <taxon>Heterobranchia</taxon>
        <taxon>Euthyneura</taxon>
        <taxon>Panpulmonata</taxon>
        <taxon>Sacoglossa</taxon>
        <taxon>Placobranchoidea</taxon>
        <taxon>Plakobranchidae</taxon>
        <taxon>Elysia</taxon>
    </lineage>
</organism>
<dbReference type="AlphaFoldDB" id="A0AAE1DV77"/>
<reference evidence="1" key="1">
    <citation type="journal article" date="2023" name="G3 (Bethesda)">
        <title>A reference genome for the long-term kleptoplast-retaining sea slug Elysia crispata morphotype clarki.</title>
        <authorList>
            <person name="Eastman K.E."/>
            <person name="Pendleton A.L."/>
            <person name="Shaikh M.A."/>
            <person name="Suttiyut T."/>
            <person name="Ogas R."/>
            <person name="Tomko P."/>
            <person name="Gavelis G."/>
            <person name="Widhalm J.R."/>
            <person name="Wisecaver J.H."/>
        </authorList>
    </citation>
    <scope>NUCLEOTIDE SEQUENCE</scope>
    <source>
        <strain evidence="1">ECLA1</strain>
    </source>
</reference>
<name>A0AAE1DV77_9GAST</name>
<gene>
    <name evidence="1" type="ORF">RRG08_046707</name>
</gene>
<accession>A0AAE1DV77</accession>
<sequence length="126" mass="13750">MLSSGQSTSCEVISAQPQHSISRHAEAKYLKTSWAIYPLDGPQLISHGPGLRGPVTARSGHLLVCHAADLSAWCAGHNTTQYVITHKKRIILAKDLVELAASRAETILVVRQKSVWENDLQTLSPE</sequence>
<dbReference type="EMBL" id="JAWDGP010002323">
    <property type="protein sequence ID" value="KAK3783977.1"/>
    <property type="molecule type" value="Genomic_DNA"/>
</dbReference>
<dbReference type="Proteomes" id="UP001283361">
    <property type="component" value="Unassembled WGS sequence"/>
</dbReference>
<protein>
    <submittedName>
        <fullName evidence="1">Uncharacterized protein</fullName>
    </submittedName>
</protein>
<comment type="caution">
    <text evidence="1">The sequence shown here is derived from an EMBL/GenBank/DDBJ whole genome shotgun (WGS) entry which is preliminary data.</text>
</comment>